<evidence type="ECO:0000313" key="4">
    <source>
        <dbReference type="WBParaSite" id="PSU_v2.g7332.t1"/>
    </source>
</evidence>
<organism evidence="3 4">
    <name type="scientific">Panagrolaimus superbus</name>
    <dbReference type="NCBI Taxonomy" id="310955"/>
    <lineage>
        <taxon>Eukaryota</taxon>
        <taxon>Metazoa</taxon>
        <taxon>Ecdysozoa</taxon>
        <taxon>Nematoda</taxon>
        <taxon>Chromadorea</taxon>
        <taxon>Rhabditida</taxon>
        <taxon>Tylenchina</taxon>
        <taxon>Panagrolaimomorpha</taxon>
        <taxon>Panagrolaimoidea</taxon>
        <taxon>Panagrolaimidae</taxon>
        <taxon>Panagrolaimus</taxon>
    </lineage>
</organism>
<dbReference type="Pfam" id="PF14949">
    <property type="entry name" value="ARF7EP_C"/>
    <property type="match status" value="1"/>
</dbReference>
<dbReference type="PANTHER" id="PTHR46536">
    <property type="entry name" value="ARL14 EFFECTOR PROTEIN"/>
    <property type="match status" value="1"/>
</dbReference>
<dbReference type="InterPro" id="IPR029264">
    <property type="entry name" value="ARF7EP_C"/>
</dbReference>
<feature type="compositionally biased region" description="Basic and acidic residues" evidence="1">
    <location>
        <begin position="182"/>
        <end position="193"/>
    </location>
</feature>
<evidence type="ECO:0000313" key="3">
    <source>
        <dbReference type="Proteomes" id="UP000887577"/>
    </source>
</evidence>
<proteinExistence type="predicted"/>
<sequence>MEIDSPCSQRTGGKAPRWNGGEDGIVKMAKVQRTYEQLSFSNPGKQFADIGLERGGRRREAAEKLRTTKKKPHYDGKGYFIHPEFNEPIKMCDCLKRECPGCFPKCRKCYSKMCGPICSSNRNTIPVQVSVNGQGGLIQNNPLINDKGKKRKQKVDEEEDEEENEYIQPSSEEEEETDDPNFDPKDPDFMHCL</sequence>
<dbReference type="PANTHER" id="PTHR46536:SF3">
    <property type="entry name" value="ARF7 EFFECTOR PROTEIN C-TERMINAL DOMAIN-CONTAINING PROTEIN"/>
    <property type="match status" value="1"/>
</dbReference>
<reference evidence="4" key="1">
    <citation type="submission" date="2022-11" db="UniProtKB">
        <authorList>
            <consortium name="WormBaseParasite"/>
        </authorList>
    </citation>
    <scope>IDENTIFICATION</scope>
</reference>
<feature type="region of interest" description="Disordered" evidence="1">
    <location>
        <begin position="133"/>
        <end position="193"/>
    </location>
</feature>
<keyword evidence="3" id="KW-1185">Reference proteome</keyword>
<evidence type="ECO:0000256" key="1">
    <source>
        <dbReference type="SAM" id="MobiDB-lite"/>
    </source>
</evidence>
<dbReference type="WBParaSite" id="PSU_v2.g7332.t1">
    <property type="protein sequence ID" value="PSU_v2.g7332.t1"/>
    <property type="gene ID" value="PSU_v2.g7332"/>
</dbReference>
<dbReference type="Proteomes" id="UP000887577">
    <property type="component" value="Unplaced"/>
</dbReference>
<accession>A0A914Z4Q2</accession>
<feature type="compositionally biased region" description="Acidic residues" evidence="1">
    <location>
        <begin position="156"/>
        <end position="181"/>
    </location>
</feature>
<evidence type="ECO:0000259" key="2">
    <source>
        <dbReference type="Pfam" id="PF14949"/>
    </source>
</evidence>
<dbReference type="AlphaFoldDB" id="A0A914Z4Q2"/>
<feature type="compositionally biased region" description="Polar residues" evidence="1">
    <location>
        <begin position="133"/>
        <end position="143"/>
    </location>
</feature>
<feature type="compositionally biased region" description="Polar residues" evidence="1">
    <location>
        <begin position="1"/>
        <end position="11"/>
    </location>
</feature>
<protein>
    <submittedName>
        <fullName evidence="4">ARF7 effector protein C-terminal domain-containing protein</fullName>
    </submittedName>
</protein>
<feature type="domain" description="ARF7 effector protein C-terminal" evidence="2">
    <location>
        <begin position="32"/>
        <end position="129"/>
    </location>
</feature>
<feature type="region of interest" description="Disordered" evidence="1">
    <location>
        <begin position="1"/>
        <end position="22"/>
    </location>
</feature>
<name>A0A914Z4Q2_9BILA</name>